<dbReference type="PANTHER" id="PTHR47979">
    <property type="entry name" value="DRAB11-RELATED"/>
    <property type="match status" value="1"/>
</dbReference>
<dbReference type="SMART" id="SM00174">
    <property type="entry name" value="RHO"/>
    <property type="match status" value="1"/>
</dbReference>
<organism evidence="2 3">
    <name type="scientific">Postia placenta MAD-698-R-SB12</name>
    <dbReference type="NCBI Taxonomy" id="670580"/>
    <lineage>
        <taxon>Eukaryota</taxon>
        <taxon>Fungi</taxon>
        <taxon>Dikarya</taxon>
        <taxon>Basidiomycota</taxon>
        <taxon>Agaricomycotina</taxon>
        <taxon>Agaricomycetes</taxon>
        <taxon>Polyporales</taxon>
        <taxon>Adustoporiaceae</taxon>
        <taxon>Rhodonia</taxon>
    </lineage>
</organism>
<dbReference type="SMART" id="SM00175">
    <property type="entry name" value="RAB"/>
    <property type="match status" value="3"/>
</dbReference>
<gene>
    <name evidence="2" type="ORF">POSPLADRAFT_1033309</name>
</gene>
<dbReference type="Pfam" id="PF00071">
    <property type="entry name" value="Ras"/>
    <property type="match status" value="3"/>
</dbReference>
<dbReference type="GO" id="GO:0003924">
    <property type="term" value="F:GTPase activity"/>
    <property type="evidence" value="ECO:0007669"/>
    <property type="project" value="InterPro"/>
</dbReference>
<evidence type="ECO:0000256" key="1">
    <source>
        <dbReference type="ARBA" id="ARBA00006270"/>
    </source>
</evidence>
<dbReference type="GO" id="GO:0005525">
    <property type="term" value="F:GTP binding"/>
    <property type="evidence" value="ECO:0007669"/>
    <property type="project" value="InterPro"/>
</dbReference>
<accession>A0A1X6N1R0</accession>
<dbReference type="RefSeq" id="XP_024339328.1">
    <property type="nucleotide sequence ID" value="XM_024476926.1"/>
</dbReference>
<dbReference type="Gene3D" id="3.40.50.300">
    <property type="entry name" value="P-loop containing nucleotide triphosphate hydrolases"/>
    <property type="match status" value="3"/>
</dbReference>
<dbReference type="EMBL" id="KZ110596">
    <property type="protein sequence ID" value="OSX62534.1"/>
    <property type="molecule type" value="Genomic_DNA"/>
</dbReference>
<dbReference type="NCBIfam" id="TIGR00231">
    <property type="entry name" value="small_GTP"/>
    <property type="match status" value="2"/>
</dbReference>
<dbReference type="SUPFAM" id="SSF52540">
    <property type="entry name" value="P-loop containing nucleoside triphosphate hydrolases"/>
    <property type="match status" value="3"/>
</dbReference>
<dbReference type="PROSITE" id="PS51421">
    <property type="entry name" value="RAS"/>
    <property type="match status" value="1"/>
</dbReference>
<dbReference type="Proteomes" id="UP000194127">
    <property type="component" value="Unassembled WGS sequence"/>
</dbReference>
<dbReference type="InterPro" id="IPR050209">
    <property type="entry name" value="Rab_GTPases_membrane_traffic"/>
</dbReference>
<name>A0A1X6N1R0_9APHY</name>
<keyword evidence="3" id="KW-1185">Reference proteome</keyword>
<dbReference type="InterPro" id="IPR027417">
    <property type="entry name" value="P-loop_NTPase"/>
</dbReference>
<dbReference type="PRINTS" id="PR00449">
    <property type="entry name" value="RASTRNSFRMNG"/>
</dbReference>
<dbReference type="InterPro" id="IPR001806">
    <property type="entry name" value="Small_GTPase"/>
</dbReference>
<dbReference type="PROSITE" id="PS51419">
    <property type="entry name" value="RAB"/>
    <property type="match status" value="2"/>
</dbReference>
<evidence type="ECO:0000313" key="3">
    <source>
        <dbReference type="Proteomes" id="UP000194127"/>
    </source>
</evidence>
<dbReference type="FunFam" id="3.40.50.300:FF:001447">
    <property type="entry name" value="Ras-related protein Rab-1B"/>
    <property type="match status" value="2"/>
</dbReference>
<dbReference type="SMART" id="SM00173">
    <property type="entry name" value="RAS"/>
    <property type="match status" value="3"/>
</dbReference>
<evidence type="ECO:0000313" key="2">
    <source>
        <dbReference type="EMBL" id="OSX62534.1"/>
    </source>
</evidence>
<protein>
    <submittedName>
        <fullName evidence="2">Uncharacterized protein</fullName>
    </submittedName>
</protein>
<dbReference type="STRING" id="670580.A0A1X6N1R0"/>
<proteinExistence type="inferred from homology"/>
<dbReference type="InterPro" id="IPR005225">
    <property type="entry name" value="Small_GTP-bd"/>
</dbReference>
<dbReference type="GeneID" id="36321877"/>
<reference evidence="2 3" key="1">
    <citation type="submission" date="2017-04" db="EMBL/GenBank/DDBJ databases">
        <title>Genome Sequence of the Model Brown-Rot Fungus Postia placenta SB12.</title>
        <authorList>
            <consortium name="DOE Joint Genome Institute"/>
            <person name="Gaskell J."/>
            <person name="Kersten P."/>
            <person name="Larrondo L.F."/>
            <person name="Canessa P."/>
            <person name="Martinez D."/>
            <person name="Hibbett D."/>
            <person name="Schmoll M."/>
            <person name="Kubicek C.P."/>
            <person name="Martinez A.T."/>
            <person name="Yadav J."/>
            <person name="Master E."/>
            <person name="Magnuson J.K."/>
            <person name="James T."/>
            <person name="Yaver D."/>
            <person name="Berka R."/>
            <person name="Labutti K."/>
            <person name="Lipzen A."/>
            <person name="Aerts A."/>
            <person name="Barry K."/>
            <person name="Henrissat B."/>
            <person name="Blanchette R."/>
            <person name="Grigoriev I."/>
            <person name="Cullen D."/>
        </authorList>
    </citation>
    <scope>NUCLEOTIDE SEQUENCE [LARGE SCALE GENOMIC DNA]</scope>
    <source>
        <strain evidence="2 3">MAD-698-R-SB12</strain>
    </source>
</reference>
<comment type="similarity">
    <text evidence="1">Belongs to the small GTPase superfamily. Rab family.</text>
</comment>
<dbReference type="AlphaFoldDB" id="A0A1X6N1R0"/>
<sequence>MATQHISELLGSYNNLNCNHKGMYRLRVRTKIILVGDPGVGKSYVFLKLSLLARFTRNVFDSQPRKTYGISVEMYSMPIDGNVLKTWIYDIAGRTDTYDARPATNIACAVGALLVYDISNRRTFEHMQTWLKEVRDHADSDAVIMLVGTKTDLVDKRRVSTREGEAFAAGNGLRFMETSAADATNVENTFHTLFTDVYQAISKPTFKTRRIKHFERHSRILVVGDSSVGKTFCRSASGVLLVYDVSNRNTFQNIPKWLEEVRKSAQPGTLIMLVGNKTDLHHRRAVSMDEGQAFSMDNGLLFMETSALDRVNVESTFLMLLTAIHPATSNVPRQPTIESVNEPVRTFILHEPKTRTKEDNAYQIEIQDRKGNATSILTSQPHQDHFDYIIKVALAGANGVGKTNLASRFVKNEFTTEARPTSSANVMTRTINIEDAAVKADVWDTDMHTDTHGVLLVYDISTTNFGFLEVERELEQLRTYIQPDTIIVLVGNKSDLVDERVVPADRAQDFAEKNGLLFAEASALNGSNVESIFRKLLIDIYHVFLAKEVMGIDHSPVSIPNTSHTKTPGRGIADNCEGSVEASAAQPSKEAASIGRVKLSEEELLWDAAAPRHLGQTVRHIP</sequence>